<accession>A0A158L6U6</accession>
<protein>
    <submittedName>
        <fullName evidence="1">Uncharacterized protein</fullName>
    </submittedName>
</protein>
<name>A0A158L6U6_9BURK</name>
<comment type="caution">
    <text evidence="1">The sequence shown here is derived from an EMBL/GenBank/DDBJ whole genome shotgun (WGS) entry which is preliminary data.</text>
</comment>
<proteinExistence type="predicted"/>
<dbReference type="AlphaFoldDB" id="A0A158L6U6"/>
<keyword evidence="2" id="KW-1185">Reference proteome</keyword>
<reference evidence="1" key="1">
    <citation type="submission" date="2016-01" db="EMBL/GenBank/DDBJ databases">
        <authorList>
            <person name="Peeters C."/>
        </authorList>
    </citation>
    <scope>NUCLEOTIDE SEQUENCE [LARGE SCALE GENOMIC DNA]</scope>
    <source>
        <strain evidence="1">LMG 29317</strain>
    </source>
</reference>
<evidence type="ECO:0000313" key="2">
    <source>
        <dbReference type="Proteomes" id="UP000055019"/>
    </source>
</evidence>
<sequence length="70" mass="7888">MSFEALKDKGAREYFNQLPTSFVLPDEAVDRLRAAAGTIILDSPDFRQMLKQAKRALSIFPLTHLQPKAL</sequence>
<dbReference type="EMBL" id="FCOM02000277">
    <property type="protein sequence ID" value="SAL89032.1"/>
    <property type="molecule type" value="Genomic_DNA"/>
</dbReference>
<organism evidence="1 2">
    <name type="scientific">Caballeronia arvi</name>
    <dbReference type="NCBI Taxonomy" id="1777135"/>
    <lineage>
        <taxon>Bacteria</taxon>
        <taxon>Pseudomonadati</taxon>
        <taxon>Pseudomonadota</taxon>
        <taxon>Betaproteobacteria</taxon>
        <taxon>Burkholderiales</taxon>
        <taxon>Burkholderiaceae</taxon>
        <taxon>Caballeronia</taxon>
    </lineage>
</organism>
<gene>
    <name evidence="1" type="ORF">AWB74_08872</name>
</gene>
<evidence type="ECO:0000313" key="1">
    <source>
        <dbReference type="EMBL" id="SAL89032.1"/>
    </source>
</evidence>
<dbReference type="Proteomes" id="UP000055019">
    <property type="component" value="Unassembled WGS sequence"/>
</dbReference>